<protein>
    <recommendedName>
        <fullName evidence="5">DUF2339 domain-containing protein</fullName>
    </recommendedName>
</protein>
<feature type="transmembrane region" description="Helical" evidence="2">
    <location>
        <begin position="833"/>
        <end position="855"/>
    </location>
</feature>
<feature type="transmembrane region" description="Helical" evidence="2">
    <location>
        <begin position="922"/>
        <end position="942"/>
    </location>
</feature>
<proteinExistence type="predicted"/>
<dbReference type="Proteomes" id="UP000012015">
    <property type="component" value="Unassembled WGS sequence"/>
</dbReference>
<accession>M7MVK9</accession>
<evidence type="ECO:0000313" key="3">
    <source>
        <dbReference type="EMBL" id="EMQ99076.1"/>
    </source>
</evidence>
<feature type="transmembrane region" description="Helical" evidence="2">
    <location>
        <begin position="208"/>
        <end position="228"/>
    </location>
</feature>
<feature type="transmembrane region" description="Helical" evidence="2">
    <location>
        <begin position="1186"/>
        <end position="1204"/>
    </location>
</feature>
<feature type="transmembrane region" description="Helical" evidence="2">
    <location>
        <begin position="463"/>
        <end position="480"/>
    </location>
</feature>
<feature type="transmembrane region" description="Helical" evidence="2">
    <location>
        <begin position="772"/>
        <end position="790"/>
    </location>
</feature>
<organism evidence="3 4">
    <name type="scientific">Paeniglutamicibacter gangotriensis Lz1y</name>
    <dbReference type="NCBI Taxonomy" id="1276920"/>
    <lineage>
        <taxon>Bacteria</taxon>
        <taxon>Bacillati</taxon>
        <taxon>Actinomycetota</taxon>
        <taxon>Actinomycetes</taxon>
        <taxon>Micrococcales</taxon>
        <taxon>Micrococcaceae</taxon>
        <taxon>Paeniglutamicibacter</taxon>
    </lineage>
</organism>
<dbReference type="EMBL" id="AOCK01000004">
    <property type="protein sequence ID" value="EMQ99076.1"/>
    <property type="molecule type" value="Genomic_DNA"/>
</dbReference>
<feature type="transmembrane region" description="Helical" evidence="2">
    <location>
        <begin position="1104"/>
        <end position="1124"/>
    </location>
</feature>
<feature type="transmembrane region" description="Helical" evidence="2">
    <location>
        <begin position="722"/>
        <end position="740"/>
    </location>
</feature>
<feature type="region of interest" description="Disordered" evidence="1">
    <location>
        <begin position="1278"/>
        <end position="1370"/>
    </location>
</feature>
<dbReference type="STRING" id="1276920.ADIAG_01840"/>
<feature type="transmembrane region" description="Helical" evidence="2">
    <location>
        <begin position="890"/>
        <end position="910"/>
    </location>
</feature>
<feature type="transmembrane region" description="Helical" evidence="2">
    <location>
        <begin position="581"/>
        <end position="605"/>
    </location>
</feature>
<feature type="transmembrane region" description="Helical" evidence="2">
    <location>
        <begin position="1078"/>
        <end position="1098"/>
    </location>
</feature>
<feature type="transmembrane region" description="Helical" evidence="2">
    <location>
        <begin position="398"/>
        <end position="417"/>
    </location>
</feature>
<feature type="region of interest" description="Disordered" evidence="1">
    <location>
        <begin position="105"/>
        <end position="138"/>
    </location>
</feature>
<comment type="caution">
    <text evidence="3">The sequence shown here is derived from an EMBL/GenBank/DDBJ whole genome shotgun (WGS) entry which is preliminary data.</text>
</comment>
<feature type="transmembrane region" description="Helical" evidence="2">
    <location>
        <begin position="344"/>
        <end position="363"/>
    </location>
</feature>
<gene>
    <name evidence="3" type="ORF">ADIAG_01840</name>
</gene>
<keyword evidence="4" id="KW-1185">Reference proteome</keyword>
<evidence type="ECO:0000313" key="4">
    <source>
        <dbReference type="Proteomes" id="UP000012015"/>
    </source>
</evidence>
<feature type="transmembrane region" description="Helical" evidence="2">
    <location>
        <begin position="322"/>
        <end position="338"/>
    </location>
</feature>
<feature type="transmembrane region" description="Helical" evidence="2">
    <location>
        <begin position="954"/>
        <end position="971"/>
    </location>
</feature>
<feature type="transmembrane region" description="Helical" evidence="2">
    <location>
        <begin position="152"/>
        <end position="173"/>
    </location>
</feature>
<evidence type="ECO:0000256" key="1">
    <source>
        <dbReference type="SAM" id="MobiDB-lite"/>
    </source>
</evidence>
<reference evidence="3 4" key="1">
    <citation type="journal article" date="2013" name="Genome Announc.">
        <title>Draft Genome Sequence of Arthrobacter gangotriensis Strain Lz1yT, Isolated from a Penguin Rookery Soil Sample Collected in Antarctica, near the Indian Station Dakshin Gangotri.</title>
        <authorList>
            <person name="Shivaji S."/>
            <person name="Ara S."/>
            <person name="Bandi S."/>
            <person name="Singh A."/>
            <person name="Kumar Pinnaka A."/>
        </authorList>
    </citation>
    <scope>NUCLEOTIDE SEQUENCE [LARGE SCALE GENOMIC DNA]</scope>
    <source>
        <strain evidence="3 4">Lz1y</strain>
    </source>
</reference>
<feature type="transmembrane region" description="Helical" evidence="2">
    <location>
        <begin position="1036"/>
        <end position="1057"/>
    </location>
</feature>
<feature type="compositionally biased region" description="Pro residues" evidence="1">
    <location>
        <begin position="1343"/>
        <end position="1355"/>
    </location>
</feature>
<feature type="transmembrane region" description="Helical" evidence="2">
    <location>
        <begin position="375"/>
        <end position="392"/>
    </location>
</feature>
<feature type="transmembrane region" description="Helical" evidence="2">
    <location>
        <begin position="1157"/>
        <end position="1174"/>
    </location>
</feature>
<evidence type="ECO:0008006" key="5">
    <source>
        <dbReference type="Google" id="ProtNLM"/>
    </source>
</evidence>
<feature type="transmembrane region" description="Helical" evidence="2">
    <location>
        <begin position="1255"/>
        <end position="1272"/>
    </location>
</feature>
<feature type="transmembrane region" description="Helical" evidence="2">
    <location>
        <begin position="1232"/>
        <end position="1249"/>
    </location>
</feature>
<evidence type="ECO:0000256" key="2">
    <source>
        <dbReference type="SAM" id="Phobius"/>
    </source>
</evidence>
<sequence>MDGLALITVAAIMFVAGMLFGKHVLAKKAAERATPVQTPDRLALAEAWQRGFDAAVRDRAQSALDDAQPMPQPDLRQGPHGGSGSTRGAAEPAGFPRTEQVIAGAMPSQAPGPMPPVLPQPHPQMQVRAPQPPPPPAVPLDPRVRALRNINITLYVAALLLVAAASLFIALALPAAAKVIGLGIVAAGFYVVGLLMHARSERLRPAAAAFTATGLALIPMTGLAHYLLLSTAPGTSWFVTSLVGTAAFIYAAGKLQSKIVAGLATTFLVSTAYSGGAVLNRGLIFYFLFSMLLATAITLVGFKKPRWITNIYVVSFTTAHRYLVPATLLAAIFSAMVLEARDYGWLFAAAALYYAVALLAAPVNERFWHLAAARAASMISVACFLHVGGFTWTSTFRILAVLLLLQVVLLAQFAAGYRQKLRLTPGFTRGETWVLLGVAALASVLGAEALLRDPFLTGAGTGLDPNWTLVLFLIAGLFLGAKTGGHFRWVPLGVAILSIIEPMTGNLGRQGLLFTAAAIGTWLLARQVIGVHGQYLRWAARIASVPAAGAMFSFAAAGWILQPRFAQMLPSLPGAESASLAALKLAIEVATFVGVVLALLVQIVVTARNLRHNAPEAESVPARGLRLTGESIGFSAAVLCASMATWSLSVLLQRATPSLLEQITDNGQGWSTVLWAGYPWDTILLWFLVLLALGAATAVLGHRRQAPADGTDPRELPRGPRLLVQLGGLLALGAALSIAAGKEPAWMVEVVALLGLAYVGVRILVETQLALRIGYSVLAQVLFSATAWHIADRFQMDAHGQYALFAFTIAAGQSVRAYTARKAEARKPADPRSLLTLAAVAILVLVPLTYLAVHAGNLDQAGLLVQFLCLLLFAALVVKTRAGRDAGFSYVSIPAALGLLGVVLAPSLGTDLRVGGWLPTPLWGQNVAFVVLTLLLVGILVAEFRRLGGEDFRWIRAVVALAYWMALFGLHSAAEPGWQVCAALVGAAGIVVFASSWGIPLLLLGSAALVLLASVRGTQFIHELAGARGSEPLDTMVGFGATCVILLIAAIFGGRFGTEEVPFTEVAQRTEGWGPAHARVLFTASLVSLGLGAVVGLAAASERYVYFGALLLVLAVFAAAATEVPKARREIGYEAAVLISAVAIQRCWWVAVDGLSNFSTLYYWVIVLGVLASYEFMRKRERNGTVVLSVSAAVLTLAGMGTFFSSTLAQQLVVLLSFTALLVFGLVTNRKIFTIWGAIGIAVSVLWFLRGFTFLLLLLIAAGLIALALWRLGKMNKGSSENGAPDTGQPPAMPMDPSQGNTHYQHPRTQTQHPSPATPGEVPVQGAPGTVQDVPRATTAPEAPIPQAPAPPPGMPWMRPRPQNPNDPPR</sequence>
<feature type="transmembrane region" description="Helical" evidence="2">
    <location>
        <begin position="283"/>
        <end position="302"/>
    </location>
</feature>
<feature type="transmembrane region" description="Helical" evidence="2">
    <location>
        <begin position="802"/>
        <end position="821"/>
    </location>
</feature>
<feature type="transmembrane region" description="Helical" evidence="2">
    <location>
        <begin position="861"/>
        <end position="878"/>
    </location>
</feature>
<feature type="transmembrane region" description="Helical" evidence="2">
    <location>
        <begin position="746"/>
        <end position="765"/>
    </location>
</feature>
<feature type="transmembrane region" description="Helical" evidence="2">
    <location>
        <begin position="433"/>
        <end position="451"/>
    </location>
</feature>
<feature type="transmembrane region" description="Helical" evidence="2">
    <location>
        <begin position="541"/>
        <end position="561"/>
    </location>
</feature>
<keyword evidence="2" id="KW-0472">Membrane</keyword>
<feature type="region of interest" description="Disordered" evidence="1">
    <location>
        <begin position="59"/>
        <end position="92"/>
    </location>
</feature>
<feature type="transmembrane region" description="Helical" evidence="2">
    <location>
        <begin position="234"/>
        <end position="252"/>
    </location>
</feature>
<feature type="transmembrane region" description="Helical" evidence="2">
    <location>
        <begin position="6"/>
        <end position="25"/>
    </location>
</feature>
<keyword evidence="2" id="KW-1133">Transmembrane helix</keyword>
<feature type="transmembrane region" description="Helical" evidence="2">
    <location>
        <begin position="511"/>
        <end position="529"/>
    </location>
</feature>
<feature type="transmembrane region" description="Helical" evidence="2">
    <location>
        <begin position="683"/>
        <end position="701"/>
    </location>
</feature>
<name>M7MVK9_9MICC</name>
<keyword evidence="2" id="KW-0812">Transmembrane</keyword>
<feature type="transmembrane region" description="Helical" evidence="2">
    <location>
        <begin position="179"/>
        <end position="196"/>
    </location>
</feature>
<feature type="transmembrane region" description="Helical" evidence="2">
    <location>
        <begin position="259"/>
        <end position="277"/>
    </location>
</feature>
<feature type="transmembrane region" description="Helical" evidence="2">
    <location>
        <begin position="1001"/>
        <end position="1021"/>
    </location>
</feature>
<dbReference type="PATRIC" id="fig|1276920.7.peg.1839"/>
<dbReference type="RefSeq" id="WP_007271025.1">
    <property type="nucleotide sequence ID" value="NZ_AOCK01000004.1"/>
</dbReference>
<feature type="transmembrane region" description="Helical" evidence="2">
    <location>
        <begin position="1210"/>
        <end position="1227"/>
    </location>
</feature>
<dbReference type="eggNOG" id="COG3827">
    <property type="taxonomic scope" value="Bacteria"/>
</dbReference>
<feature type="compositionally biased region" description="Polar residues" evidence="1">
    <location>
        <begin position="1298"/>
        <end position="1315"/>
    </location>
</feature>
<feature type="compositionally biased region" description="Pro residues" evidence="1">
    <location>
        <begin position="110"/>
        <end position="122"/>
    </location>
</feature>